<dbReference type="InterPro" id="IPR011042">
    <property type="entry name" value="6-blade_b-propeller_TolB-like"/>
</dbReference>
<evidence type="ECO:0000256" key="5">
    <source>
        <dbReference type="SAM" id="MobiDB-lite"/>
    </source>
</evidence>
<dbReference type="SUPFAM" id="SSF88659">
    <property type="entry name" value="Sigma3 and sigma4 domains of RNA polymerase sigma factors"/>
    <property type="match status" value="1"/>
</dbReference>
<keyword evidence="3" id="KW-0731">Sigma factor</keyword>
<dbReference type="CDD" id="cd06171">
    <property type="entry name" value="Sigma70_r4"/>
    <property type="match status" value="1"/>
</dbReference>
<evidence type="ECO:0000256" key="3">
    <source>
        <dbReference type="ARBA" id="ARBA00023082"/>
    </source>
</evidence>
<dbReference type="AlphaFoldDB" id="A0A6M5YSP5"/>
<dbReference type="Gene3D" id="1.10.10.10">
    <property type="entry name" value="Winged helix-like DNA-binding domain superfamily/Winged helix DNA-binding domain"/>
    <property type="match status" value="1"/>
</dbReference>
<dbReference type="Pfam" id="PF04542">
    <property type="entry name" value="Sigma70_r2"/>
    <property type="match status" value="1"/>
</dbReference>
<evidence type="ECO:0000313" key="8">
    <source>
        <dbReference type="EMBL" id="QJW97075.1"/>
    </source>
</evidence>
<reference evidence="9" key="1">
    <citation type="submission" date="2020-05" db="EMBL/GenBank/DDBJ databases">
        <title>Frigoriglobus tundricola gen. nov., sp. nov., a psychrotolerant cellulolytic planctomycete of the family Gemmataceae with two divergent copies of 16S rRNA gene.</title>
        <authorList>
            <person name="Kulichevskaya I.S."/>
            <person name="Ivanova A.A."/>
            <person name="Naumoff D.G."/>
            <person name="Beletsky A.V."/>
            <person name="Rijpstra W.I.C."/>
            <person name="Sinninghe Damste J.S."/>
            <person name="Mardanov A.V."/>
            <person name="Ravin N.V."/>
            <person name="Dedysh S.N."/>
        </authorList>
    </citation>
    <scope>NUCLEOTIDE SEQUENCE [LARGE SCALE GENOMIC DNA]</scope>
    <source>
        <strain evidence="9">PL17</strain>
    </source>
</reference>
<feature type="region of interest" description="Disordered" evidence="5">
    <location>
        <begin position="115"/>
        <end position="136"/>
    </location>
</feature>
<dbReference type="InterPro" id="IPR013249">
    <property type="entry name" value="RNA_pol_sigma70_r4_t2"/>
</dbReference>
<protein>
    <submittedName>
        <fullName evidence="8">Uncharacterized protein</fullName>
    </submittedName>
</protein>
<dbReference type="EMBL" id="CP053452">
    <property type="protein sequence ID" value="QJW97075.1"/>
    <property type="molecule type" value="Genomic_DNA"/>
</dbReference>
<dbReference type="GO" id="GO:0016987">
    <property type="term" value="F:sigma factor activity"/>
    <property type="evidence" value="ECO:0007669"/>
    <property type="project" value="UniProtKB-KW"/>
</dbReference>
<evidence type="ECO:0000256" key="4">
    <source>
        <dbReference type="ARBA" id="ARBA00023163"/>
    </source>
</evidence>
<dbReference type="GO" id="GO:0003677">
    <property type="term" value="F:DNA binding"/>
    <property type="evidence" value="ECO:0007669"/>
    <property type="project" value="InterPro"/>
</dbReference>
<evidence type="ECO:0000256" key="2">
    <source>
        <dbReference type="ARBA" id="ARBA00023015"/>
    </source>
</evidence>
<proteinExistence type="inferred from homology"/>
<dbReference type="Pfam" id="PF08281">
    <property type="entry name" value="Sigma70_r4_2"/>
    <property type="match status" value="1"/>
</dbReference>
<evidence type="ECO:0000313" key="9">
    <source>
        <dbReference type="Proteomes" id="UP000503447"/>
    </source>
</evidence>
<dbReference type="PANTHER" id="PTHR43133:SF51">
    <property type="entry name" value="RNA POLYMERASE SIGMA FACTOR"/>
    <property type="match status" value="1"/>
</dbReference>
<dbReference type="InterPro" id="IPR014284">
    <property type="entry name" value="RNA_pol_sigma-70_dom"/>
</dbReference>
<sequence>MSFEVKTDLSRSLRRLTHEMAAESLRDLTDQQLVERALTGCEEAVFQTIVRRHGAMVFGVCWRVLRHAHDAEDAFQATFLVLARNLRAVRRRASLASWLHGVARRIALKAQTRTGVRRRHERRAAAPEAAPLEDGAKQESLAALDAELAQLPERWRLPIVLCYLQGRTQDEAAGHLGVSKTTLRTRLAEARRALADRLTRRGVVWSAALFEVLLSDCAATAAPGLFAATAEAAAGILAGKPLIATASADVVALTQGALNAMMPSALKKVAGLLFVTGVVAFGAAVPAHDRAAPPLAPDDGPPVVTGGARDAAGFIPNRSRRLFTVTAPVPKDIALPKMFLVQNPSLTYLDAAGKEKPFDPWTTPDKLWPTSGRLSPDGRWVAAVEIDAAGGKWDLVIRSRTGTGEPMSIPLVFRHIGSSGSPIWSPDSGRVLIWEQGIGKGGVRECAYRVCDRAAKTLTKVALPNGCNVTDWSSDGKRFLADVRPTDSTVRVAWLSADGTGKPEYVSPDGEHGYGARLSPDGKHVLYQAAPVPEKPTERTKTRLYVMNLTTGKRTAVDEPGETHGHCWSPDGSRVAYTWQRTLDKPAEVAERETLLITCAPDGRDRTTVTRKKTEIPENGSGRSGVVYFFWVSDWR</sequence>
<dbReference type="SUPFAM" id="SSF88946">
    <property type="entry name" value="Sigma2 domain of RNA polymerase sigma factors"/>
    <property type="match status" value="1"/>
</dbReference>
<dbReference type="InterPro" id="IPR039425">
    <property type="entry name" value="RNA_pol_sigma-70-like"/>
</dbReference>
<evidence type="ECO:0000256" key="1">
    <source>
        <dbReference type="ARBA" id="ARBA00010641"/>
    </source>
</evidence>
<dbReference type="SUPFAM" id="SSF82171">
    <property type="entry name" value="DPP6 N-terminal domain-like"/>
    <property type="match status" value="1"/>
</dbReference>
<dbReference type="Gene3D" id="2.120.10.30">
    <property type="entry name" value="TolB, C-terminal domain"/>
    <property type="match status" value="1"/>
</dbReference>
<dbReference type="InterPro" id="IPR011659">
    <property type="entry name" value="WD40"/>
</dbReference>
<dbReference type="PANTHER" id="PTHR43133">
    <property type="entry name" value="RNA POLYMERASE ECF-TYPE SIGMA FACTO"/>
    <property type="match status" value="1"/>
</dbReference>
<dbReference type="InterPro" id="IPR036388">
    <property type="entry name" value="WH-like_DNA-bd_sf"/>
</dbReference>
<dbReference type="InterPro" id="IPR013324">
    <property type="entry name" value="RNA_pol_sigma_r3/r4-like"/>
</dbReference>
<keyword evidence="2" id="KW-0805">Transcription regulation</keyword>
<evidence type="ECO:0000259" key="7">
    <source>
        <dbReference type="Pfam" id="PF08281"/>
    </source>
</evidence>
<keyword evidence="9" id="KW-1185">Reference proteome</keyword>
<dbReference type="NCBIfam" id="TIGR02937">
    <property type="entry name" value="sigma70-ECF"/>
    <property type="match status" value="1"/>
</dbReference>
<dbReference type="Proteomes" id="UP000503447">
    <property type="component" value="Chromosome"/>
</dbReference>
<dbReference type="KEGG" id="ftj:FTUN_4640"/>
<dbReference type="Pfam" id="PF07676">
    <property type="entry name" value="PD40"/>
    <property type="match status" value="1"/>
</dbReference>
<keyword evidence="4" id="KW-0804">Transcription</keyword>
<dbReference type="GO" id="GO:0006352">
    <property type="term" value="P:DNA-templated transcription initiation"/>
    <property type="evidence" value="ECO:0007669"/>
    <property type="project" value="InterPro"/>
</dbReference>
<organism evidence="8 9">
    <name type="scientific">Frigoriglobus tundricola</name>
    <dbReference type="NCBI Taxonomy" id="2774151"/>
    <lineage>
        <taxon>Bacteria</taxon>
        <taxon>Pseudomonadati</taxon>
        <taxon>Planctomycetota</taxon>
        <taxon>Planctomycetia</taxon>
        <taxon>Gemmatales</taxon>
        <taxon>Gemmataceae</taxon>
        <taxon>Frigoriglobus</taxon>
    </lineage>
</organism>
<dbReference type="InterPro" id="IPR007627">
    <property type="entry name" value="RNA_pol_sigma70_r2"/>
</dbReference>
<gene>
    <name evidence="8" type="ORF">FTUN_4640</name>
</gene>
<feature type="domain" description="RNA polymerase sigma factor 70 region 4 type 2" evidence="7">
    <location>
        <begin position="142"/>
        <end position="194"/>
    </location>
</feature>
<dbReference type="InterPro" id="IPR013325">
    <property type="entry name" value="RNA_pol_sigma_r2"/>
</dbReference>
<accession>A0A6M5YSP5</accession>
<dbReference type="RefSeq" id="WP_171472525.1">
    <property type="nucleotide sequence ID" value="NZ_CP053452.2"/>
</dbReference>
<evidence type="ECO:0000259" key="6">
    <source>
        <dbReference type="Pfam" id="PF04542"/>
    </source>
</evidence>
<comment type="similarity">
    <text evidence="1">Belongs to the sigma-70 factor family. ECF subfamily.</text>
</comment>
<feature type="domain" description="RNA polymerase sigma-70 region 2" evidence="6">
    <location>
        <begin position="49"/>
        <end position="111"/>
    </location>
</feature>
<dbReference type="Gene3D" id="1.10.1740.10">
    <property type="match status" value="1"/>
</dbReference>
<name>A0A6M5YSP5_9BACT</name>